<reference evidence="1 2" key="1">
    <citation type="submission" date="2018-08" db="EMBL/GenBank/DDBJ databases">
        <title>A genome reference for cultivated species of the human gut microbiota.</title>
        <authorList>
            <person name="Zou Y."/>
            <person name="Xue W."/>
            <person name="Luo G."/>
        </authorList>
    </citation>
    <scope>NUCLEOTIDE SEQUENCE [LARGE SCALE GENOMIC DNA]</scope>
    <source>
        <strain evidence="1 2">OM06-4</strain>
    </source>
</reference>
<dbReference type="Proteomes" id="UP000261032">
    <property type="component" value="Unassembled WGS sequence"/>
</dbReference>
<dbReference type="EMBL" id="QUSL01000001">
    <property type="protein sequence ID" value="RGD87104.1"/>
    <property type="molecule type" value="Genomic_DNA"/>
</dbReference>
<evidence type="ECO:0000313" key="1">
    <source>
        <dbReference type="EMBL" id="RGD87104.1"/>
    </source>
</evidence>
<gene>
    <name evidence="1" type="ORF">DXB93_00025</name>
</gene>
<name>A0A3E3EGQ2_9FIRM</name>
<accession>A0A3E3EGQ2</accession>
<dbReference type="RefSeq" id="WP_008790998.1">
    <property type="nucleotide sequence ID" value="NZ_CACRTL010000031.1"/>
</dbReference>
<sequence>MVKNEYLRLFGGFKKSYPRSYERRIADYLNRFERTVLSNSLVQINILVCFREGDDDMQEMFPEIYEIYDETCFRKLNDSDITAICKSYVNKVREIGGEFIGAVKKVS</sequence>
<proteinExistence type="predicted"/>
<evidence type="ECO:0000313" key="2">
    <source>
        <dbReference type="Proteomes" id="UP000261032"/>
    </source>
</evidence>
<organism evidence="1 2">
    <name type="scientific">Thomasclavelia ramosa</name>
    <dbReference type="NCBI Taxonomy" id="1547"/>
    <lineage>
        <taxon>Bacteria</taxon>
        <taxon>Bacillati</taxon>
        <taxon>Bacillota</taxon>
        <taxon>Erysipelotrichia</taxon>
        <taxon>Erysipelotrichales</taxon>
        <taxon>Coprobacillaceae</taxon>
        <taxon>Thomasclavelia</taxon>
    </lineage>
</organism>
<protein>
    <submittedName>
        <fullName evidence="1">Uncharacterized protein</fullName>
    </submittedName>
</protein>
<comment type="caution">
    <text evidence="1">The sequence shown here is derived from an EMBL/GenBank/DDBJ whole genome shotgun (WGS) entry which is preliminary data.</text>
</comment>
<dbReference type="AlphaFoldDB" id="A0A3E3EGQ2"/>